<dbReference type="Pfam" id="PF00328">
    <property type="entry name" value="His_Phos_2"/>
    <property type="match status" value="1"/>
</dbReference>
<accession>M3HN37</accession>
<dbReference type="GO" id="GO:0003993">
    <property type="term" value="F:acid phosphatase activity"/>
    <property type="evidence" value="ECO:0007669"/>
    <property type="project" value="TreeGrafter"/>
</dbReference>
<reference evidence="3 4" key="1">
    <citation type="submission" date="2013-02" db="EMBL/GenBank/DDBJ databases">
        <title>Genome sequence of Candida maltosa Xu316, a potential industrial strain for xylitol and ethanol production.</title>
        <authorList>
            <person name="Yu J."/>
            <person name="Wang Q."/>
            <person name="Geng X."/>
            <person name="Bao W."/>
            <person name="He P."/>
            <person name="Cai J."/>
        </authorList>
    </citation>
    <scope>NUCLEOTIDE SEQUENCE [LARGE SCALE GENOMIC DNA]</scope>
    <source>
        <strain evidence="4">Xu316</strain>
    </source>
</reference>
<dbReference type="PROSITE" id="PS00778">
    <property type="entry name" value="HIS_ACID_PHOSPHAT_2"/>
    <property type="match status" value="1"/>
</dbReference>
<evidence type="ECO:0008006" key="5">
    <source>
        <dbReference type="Google" id="ProtNLM"/>
    </source>
</evidence>
<dbReference type="Gene3D" id="3.40.50.1240">
    <property type="entry name" value="Phosphoglycerate mutase-like"/>
    <property type="match status" value="1"/>
</dbReference>
<name>M3HN37_CANMX</name>
<evidence type="ECO:0000256" key="2">
    <source>
        <dbReference type="ARBA" id="ARBA00022801"/>
    </source>
</evidence>
<dbReference type="InterPro" id="IPR029033">
    <property type="entry name" value="His_PPase_superfam"/>
</dbReference>
<dbReference type="InterPro" id="IPR033379">
    <property type="entry name" value="Acid_Pase_AS"/>
</dbReference>
<dbReference type="AlphaFoldDB" id="M3HN37"/>
<organism evidence="3 4">
    <name type="scientific">Candida maltosa (strain Xu316)</name>
    <name type="common">Yeast</name>
    <dbReference type="NCBI Taxonomy" id="1245528"/>
    <lineage>
        <taxon>Eukaryota</taxon>
        <taxon>Fungi</taxon>
        <taxon>Dikarya</taxon>
        <taxon>Ascomycota</taxon>
        <taxon>Saccharomycotina</taxon>
        <taxon>Pichiomycetes</taxon>
        <taxon>Debaryomycetaceae</taxon>
        <taxon>Candida/Lodderomyces clade</taxon>
        <taxon>Candida</taxon>
    </lineage>
</organism>
<keyword evidence="2" id="KW-0378">Hydrolase</keyword>
<dbReference type="eggNOG" id="KOG1382">
    <property type="taxonomic scope" value="Eukaryota"/>
</dbReference>
<dbReference type="InterPro" id="IPR000560">
    <property type="entry name" value="His_Pase_clade-2"/>
</dbReference>
<dbReference type="CDD" id="cd07061">
    <property type="entry name" value="HP_HAP_like"/>
    <property type="match status" value="1"/>
</dbReference>
<dbReference type="SUPFAM" id="SSF53254">
    <property type="entry name" value="Phosphoglycerate mutase-like"/>
    <property type="match status" value="1"/>
</dbReference>
<proteinExistence type="inferred from homology"/>
<sequence length="228" mass="25695">FSSNSGRCYETSRYFARGFLGDDFEEDKTVKFNIISEGEESGINSLTARHGCPNYNTSAFEDIPKQYNTSYLKTISKRLVNENPGLNLTGSDVEALFDWCAFEINVRGSSPFCNIFTNEELVRFSYSNDLSKFYKNGPGHNFTRIVGGILLNASLTLLKDEDNSNKIWLSFAHDTDLEIYHSALGLVTPSENLPTDYIPFPNPYVHSSILPQGARIYTEKLRCGNDSY</sequence>
<dbReference type="PANTHER" id="PTHR20963:SF18">
    <property type="entry name" value="ACID PHOSPHATASE PHO11-RELATED"/>
    <property type="match status" value="1"/>
</dbReference>
<dbReference type="HOGENOM" id="CLU_1217242_0_0_1"/>
<evidence type="ECO:0000256" key="1">
    <source>
        <dbReference type="ARBA" id="ARBA00005375"/>
    </source>
</evidence>
<feature type="non-terminal residue" evidence="3">
    <location>
        <position position="228"/>
    </location>
</feature>
<evidence type="ECO:0000313" key="4">
    <source>
        <dbReference type="Proteomes" id="UP000011777"/>
    </source>
</evidence>
<keyword evidence="4" id="KW-1185">Reference proteome</keyword>
<dbReference type="OrthoDB" id="6509975at2759"/>
<comment type="similarity">
    <text evidence="1">Belongs to the histidine acid phosphatase family.</text>
</comment>
<comment type="caution">
    <text evidence="3">The sequence shown here is derived from an EMBL/GenBank/DDBJ whole genome shotgun (WGS) entry which is preliminary data.</text>
</comment>
<dbReference type="Proteomes" id="UP000011777">
    <property type="component" value="Unassembled WGS sequence"/>
</dbReference>
<evidence type="ECO:0000313" key="3">
    <source>
        <dbReference type="EMBL" id="EMG48887.1"/>
    </source>
</evidence>
<dbReference type="STRING" id="1245528.M3HN37"/>
<dbReference type="GO" id="GO:0009277">
    <property type="term" value="C:fungal-type cell wall"/>
    <property type="evidence" value="ECO:0007669"/>
    <property type="project" value="TreeGrafter"/>
</dbReference>
<protein>
    <recommendedName>
        <fullName evidence="5">Acid phosphatase</fullName>
    </recommendedName>
</protein>
<dbReference type="PANTHER" id="PTHR20963">
    <property type="entry name" value="MULTIPLE INOSITOL POLYPHOSPHATE PHOSPHATASE-RELATED"/>
    <property type="match status" value="1"/>
</dbReference>
<feature type="non-terminal residue" evidence="3">
    <location>
        <position position="1"/>
    </location>
</feature>
<gene>
    <name evidence="3" type="ORF">G210_0471</name>
</gene>
<dbReference type="EMBL" id="AOGT01000921">
    <property type="protein sequence ID" value="EMG48887.1"/>
    <property type="molecule type" value="Genomic_DNA"/>
</dbReference>